<dbReference type="Gene3D" id="3.30.720.50">
    <property type="match status" value="1"/>
</dbReference>
<feature type="domain" description="WWE" evidence="1">
    <location>
        <begin position="123"/>
        <end position="215"/>
    </location>
</feature>
<dbReference type="SUPFAM" id="SSF56399">
    <property type="entry name" value="ADP-ribosylation"/>
    <property type="match status" value="1"/>
</dbReference>
<name>A0A6B2LA52_9EUKA</name>
<organism evidence="2">
    <name type="scientific">Arcella intermedia</name>
    <dbReference type="NCBI Taxonomy" id="1963864"/>
    <lineage>
        <taxon>Eukaryota</taxon>
        <taxon>Amoebozoa</taxon>
        <taxon>Tubulinea</taxon>
        <taxon>Elardia</taxon>
        <taxon>Arcellinida</taxon>
        <taxon>Sphaerothecina</taxon>
        <taxon>Arcellidae</taxon>
        <taxon>Arcella</taxon>
    </lineage>
</organism>
<dbReference type="SUPFAM" id="SSF117839">
    <property type="entry name" value="WWE domain"/>
    <property type="match status" value="1"/>
</dbReference>
<proteinExistence type="predicted"/>
<reference evidence="2" key="1">
    <citation type="journal article" date="2020" name="J. Eukaryot. Microbiol.">
        <title>De novo Sequencing, Assembly and Annotation of the Transcriptome for the Free-Living Testate Amoeba Arcella intermedia.</title>
        <authorList>
            <person name="Ribeiro G.M."/>
            <person name="Porfirio-Sousa A.L."/>
            <person name="Maurer-Alcala X.X."/>
            <person name="Katz L.A."/>
            <person name="Lahr D.J.G."/>
        </authorList>
    </citation>
    <scope>NUCLEOTIDE SEQUENCE</scope>
</reference>
<dbReference type="InterPro" id="IPR004170">
    <property type="entry name" value="WWE_dom"/>
</dbReference>
<dbReference type="AlphaFoldDB" id="A0A6B2LA52"/>
<evidence type="ECO:0000259" key="1">
    <source>
        <dbReference type="PROSITE" id="PS50918"/>
    </source>
</evidence>
<evidence type="ECO:0000313" key="2">
    <source>
        <dbReference type="EMBL" id="NDV33866.1"/>
    </source>
</evidence>
<dbReference type="Gene3D" id="3.90.228.10">
    <property type="match status" value="1"/>
</dbReference>
<dbReference type="InterPro" id="IPR037197">
    <property type="entry name" value="WWE_dom_sf"/>
</dbReference>
<dbReference type="PROSITE" id="PS50918">
    <property type="entry name" value="WWE"/>
    <property type="match status" value="1"/>
</dbReference>
<sequence>MNALKTLQLDVNNPEQIIKNGVFGWHGTKTDQAVQLIAHHNLDPGRRSGQVYGPGEYCAKDYRTSFSYMGPTETLFLFFILKKCKPYSFNVHYVINNPVGGNEMYMIPVLIATLNKRVPININCAEVGTMKGGLSKWQWKDEKGWVDYGKGQNFEWNLQAVIEEAYQKYKSNRGTPLISFTFIRLKDKEKQRYTLDFQAMTQKNNQTNFVRTIRSL</sequence>
<accession>A0A6B2LA52</accession>
<protein>
    <recommendedName>
        <fullName evidence="1">WWE domain-containing protein</fullName>
    </recommendedName>
</protein>
<dbReference type="EMBL" id="GIBP01004897">
    <property type="protein sequence ID" value="NDV33866.1"/>
    <property type="molecule type" value="Transcribed_RNA"/>
</dbReference>
<dbReference type="Pfam" id="PF02825">
    <property type="entry name" value="WWE"/>
    <property type="match status" value="1"/>
</dbReference>